<dbReference type="SUPFAM" id="SSF55874">
    <property type="entry name" value="ATPase domain of HSP90 chaperone/DNA topoisomerase II/histidine kinase"/>
    <property type="match status" value="1"/>
</dbReference>
<evidence type="ECO:0000313" key="5">
    <source>
        <dbReference type="Proteomes" id="UP001596163"/>
    </source>
</evidence>
<dbReference type="Proteomes" id="UP001596163">
    <property type="component" value="Unassembled WGS sequence"/>
</dbReference>
<sequence>MKETILLIEDEIELQQNLKEILEYNGFALLTADNGLEGLKKLESNAVDLIICDIMMPVMDGYQCIKEVRSQDRLKDIPFIFLSAKASKQDRDNGLAQGANDYLTKPISARMLLNSVFAALTEKKLKIQNTIQPAVPESSTTDLAASKESKRNSGSLYHLLEKKKIAVEAQDWSELSIHLHHAMSIAQRMKDSYHKLFLYKQLGQTTPNPSTLTLGELILDKINELGPEKFLFRTRIAPNISFDREMLDFLLNEVLDNALSFSTPKSEIEIEYFGSELMIKNKQTIHPPGHHVDFTPFSRVERDGSFERLGLGLFLVDSYCQKNDAKLSLQFNEQGEFVLKINFVNS</sequence>
<gene>
    <name evidence="4" type="ORF">ACFPIK_04760</name>
</gene>
<dbReference type="Gene3D" id="3.40.50.2300">
    <property type="match status" value="1"/>
</dbReference>
<dbReference type="SMART" id="SM00448">
    <property type="entry name" value="REC"/>
    <property type="match status" value="1"/>
</dbReference>
<dbReference type="InterPro" id="IPR011006">
    <property type="entry name" value="CheY-like_superfamily"/>
</dbReference>
<dbReference type="PANTHER" id="PTHR43547">
    <property type="entry name" value="TWO-COMPONENT HISTIDINE KINASE"/>
    <property type="match status" value="1"/>
</dbReference>
<reference evidence="5" key="1">
    <citation type="journal article" date="2019" name="Int. J. Syst. Evol. Microbiol.">
        <title>The Global Catalogue of Microorganisms (GCM) 10K type strain sequencing project: providing services to taxonomists for standard genome sequencing and annotation.</title>
        <authorList>
            <consortium name="The Broad Institute Genomics Platform"/>
            <consortium name="The Broad Institute Genome Sequencing Center for Infectious Disease"/>
            <person name="Wu L."/>
            <person name="Ma J."/>
        </authorList>
    </citation>
    <scope>NUCLEOTIDE SEQUENCE [LARGE SCALE GENOMIC DNA]</scope>
    <source>
        <strain evidence="5">CGMCC 1.7030</strain>
    </source>
</reference>
<evidence type="ECO:0000256" key="1">
    <source>
        <dbReference type="ARBA" id="ARBA00022553"/>
    </source>
</evidence>
<dbReference type="PANTHER" id="PTHR43547:SF2">
    <property type="entry name" value="HYBRID SIGNAL TRANSDUCTION HISTIDINE KINASE C"/>
    <property type="match status" value="1"/>
</dbReference>
<feature type="modified residue" description="4-aspartylphosphate" evidence="2">
    <location>
        <position position="53"/>
    </location>
</feature>
<dbReference type="EMBL" id="JBHSKS010000003">
    <property type="protein sequence ID" value="MFC5191066.1"/>
    <property type="molecule type" value="Genomic_DNA"/>
</dbReference>
<dbReference type="PROSITE" id="PS50110">
    <property type="entry name" value="RESPONSE_REGULATORY"/>
    <property type="match status" value="1"/>
</dbReference>
<comment type="caution">
    <text evidence="4">The sequence shown here is derived from an EMBL/GenBank/DDBJ whole genome shotgun (WGS) entry which is preliminary data.</text>
</comment>
<protein>
    <submittedName>
        <fullName evidence="4">Response regulator</fullName>
    </submittedName>
</protein>
<evidence type="ECO:0000313" key="4">
    <source>
        <dbReference type="EMBL" id="MFC5191066.1"/>
    </source>
</evidence>
<dbReference type="SUPFAM" id="SSF52172">
    <property type="entry name" value="CheY-like"/>
    <property type="match status" value="1"/>
</dbReference>
<dbReference type="CDD" id="cd17574">
    <property type="entry name" value="REC_OmpR"/>
    <property type="match status" value="1"/>
</dbReference>
<keyword evidence="1 2" id="KW-0597">Phosphoprotein</keyword>
<evidence type="ECO:0000256" key="2">
    <source>
        <dbReference type="PROSITE-ProRule" id="PRU00169"/>
    </source>
</evidence>
<name>A0ABW0BUF9_9BACT</name>
<keyword evidence="5" id="KW-1185">Reference proteome</keyword>
<dbReference type="Gene3D" id="3.30.565.10">
    <property type="entry name" value="Histidine kinase-like ATPase, C-terminal domain"/>
    <property type="match status" value="1"/>
</dbReference>
<evidence type="ECO:0000259" key="3">
    <source>
        <dbReference type="PROSITE" id="PS50110"/>
    </source>
</evidence>
<feature type="domain" description="Response regulatory" evidence="3">
    <location>
        <begin position="4"/>
        <end position="120"/>
    </location>
</feature>
<dbReference type="RefSeq" id="WP_377912769.1">
    <property type="nucleotide sequence ID" value="NZ_JBHSKS010000003.1"/>
</dbReference>
<accession>A0ABW0BUF9</accession>
<dbReference type="InterPro" id="IPR036890">
    <property type="entry name" value="HATPase_C_sf"/>
</dbReference>
<dbReference type="Pfam" id="PF00072">
    <property type="entry name" value="Response_reg"/>
    <property type="match status" value="1"/>
</dbReference>
<proteinExistence type="predicted"/>
<dbReference type="InterPro" id="IPR001789">
    <property type="entry name" value="Sig_transdc_resp-reg_receiver"/>
</dbReference>
<organism evidence="4 5">
    <name type="scientific">Algoriphagus aquatilis</name>
    <dbReference type="NCBI Taxonomy" id="490186"/>
    <lineage>
        <taxon>Bacteria</taxon>
        <taxon>Pseudomonadati</taxon>
        <taxon>Bacteroidota</taxon>
        <taxon>Cytophagia</taxon>
        <taxon>Cytophagales</taxon>
        <taxon>Cyclobacteriaceae</taxon>
        <taxon>Algoriphagus</taxon>
    </lineage>
</organism>